<reference evidence="1" key="1">
    <citation type="journal article" date="2023" name="Science">
        <title>Genome structures resolve the early diversification of teleost fishes.</title>
        <authorList>
            <person name="Parey E."/>
            <person name="Louis A."/>
            <person name="Montfort J."/>
            <person name="Bouchez O."/>
            <person name="Roques C."/>
            <person name="Iampietro C."/>
            <person name="Lluch J."/>
            <person name="Castinel A."/>
            <person name="Donnadieu C."/>
            <person name="Desvignes T."/>
            <person name="Floi Bucao C."/>
            <person name="Jouanno E."/>
            <person name="Wen M."/>
            <person name="Mejri S."/>
            <person name="Dirks R."/>
            <person name="Jansen H."/>
            <person name="Henkel C."/>
            <person name="Chen W.J."/>
            <person name="Zahm M."/>
            <person name="Cabau C."/>
            <person name="Klopp C."/>
            <person name="Thompson A.W."/>
            <person name="Robinson-Rechavi M."/>
            <person name="Braasch I."/>
            <person name="Lecointre G."/>
            <person name="Bobe J."/>
            <person name="Postlethwait J.H."/>
            <person name="Berthelot C."/>
            <person name="Roest Crollius H."/>
            <person name="Guiguen Y."/>
        </authorList>
    </citation>
    <scope>NUCLEOTIDE SEQUENCE</scope>
    <source>
        <strain evidence="1">WJC10195</strain>
    </source>
</reference>
<dbReference type="EMBL" id="JAINUF010000001">
    <property type="protein sequence ID" value="KAJ8382561.1"/>
    <property type="molecule type" value="Genomic_DNA"/>
</dbReference>
<accession>A0A9Q1GE37</accession>
<evidence type="ECO:0000313" key="2">
    <source>
        <dbReference type="Proteomes" id="UP001152622"/>
    </source>
</evidence>
<dbReference type="Proteomes" id="UP001152622">
    <property type="component" value="Chromosome 1"/>
</dbReference>
<dbReference type="AlphaFoldDB" id="A0A9Q1GE37"/>
<comment type="caution">
    <text evidence="1">The sequence shown here is derived from an EMBL/GenBank/DDBJ whole genome shotgun (WGS) entry which is preliminary data.</text>
</comment>
<keyword evidence="2" id="KW-1185">Reference proteome</keyword>
<protein>
    <submittedName>
        <fullName evidence="1">Uncharacterized protein</fullName>
    </submittedName>
</protein>
<evidence type="ECO:0000313" key="1">
    <source>
        <dbReference type="EMBL" id="KAJ8382561.1"/>
    </source>
</evidence>
<name>A0A9Q1GE37_SYNKA</name>
<sequence>MCLLARLWRPRIMMSLSGELTPFPGTRCRVLEGPIMRIITHNAPGRPRPRVATVAPLRTTAQRVRTAATYQHVYTLHP</sequence>
<proteinExistence type="predicted"/>
<gene>
    <name evidence="1" type="ORF">SKAU_G00033390</name>
</gene>
<organism evidence="1 2">
    <name type="scientific">Synaphobranchus kaupii</name>
    <name type="common">Kaup's arrowtooth eel</name>
    <dbReference type="NCBI Taxonomy" id="118154"/>
    <lineage>
        <taxon>Eukaryota</taxon>
        <taxon>Metazoa</taxon>
        <taxon>Chordata</taxon>
        <taxon>Craniata</taxon>
        <taxon>Vertebrata</taxon>
        <taxon>Euteleostomi</taxon>
        <taxon>Actinopterygii</taxon>
        <taxon>Neopterygii</taxon>
        <taxon>Teleostei</taxon>
        <taxon>Anguilliformes</taxon>
        <taxon>Synaphobranchidae</taxon>
        <taxon>Synaphobranchus</taxon>
    </lineage>
</organism>